<dbReference type="OrthoDB" id="3540486at2759"/>
<dbReference type="Pfam" id="PF20150">
    <property type="entry name" value="2EXR"/>
    <property type="match status" value="1"/>
</dbReference>
<accession>A0A8H7WHQ2</accession>
<proteinExistence type="predicted"/>
<sequence>MTHDTFPQCNLFPLEIRRQIWKACLHRRIAEEDIPFTLLDGKESRQACWPVRTVLLNARVPLLVSVNSEARAVVFESGRHQITQDHLSLKPIWLQPKIDRALHVNWTRRRDEEYYRINNAMDSELEGAPVMILVNRANYVYNMRVSIVADYIFQFNLEVLMNCSSPALPDTDSMGNDFMTSAIPQIVMDAAYEDVNRRARDLDDMLCMFYGRENKAIFTTVVAISLHVDREAALASGLFGLQADAPVQTVDCNDLPRLRQFYKLFKSDTALKEAEPHV</sequence>
<evidence type="ECO:0000259" key="1">
    <source>
        <dbReference type="Pfam" id="PF20150"/>
    </source>
</evidence>
<protein>
    <recommendedName>
        <fullName evidence="1">2EXR domain-containing protein</fullName>
    </recommendedName>
</protein>
<name>A0A8H7WHQ2_9HELO</name>
<organism evidence="2 3">
    <name type="scientific">Cadophora malorum</name>
    <dbReference type="NCBI Taxonomy" id="108018"/>
    <lineage>
        <taxon>Eukaryota</taxon>
        <taxon>Fungi</taxon>
        <taxon>Dikarya</taxon>
        <taxon>Ascomycota</taxon>
        <taxon>Pezizomycotina</taxon>
        <taxon>Leotiomycetes</taxon>
        <taxon>Helotiales</taxon>
        <taxon>Ploettnerulaceae</taxon>
        <taxon>Cadophora</taxon>
    </lineage>
</organism>
<dbReference type="Proteomes" id="UP000664132">
    <property type="component" value="Unassembled WGS sequence"/>
</dbReference>
<comment type="caution">
    <text evidence="2">The sequence shown here is derived from an EMBL/GenBank/DDBJ whole genome shotgun (WGS) entry which is preliminary data.</text>
</comment>
<evidence type="ECO:0000313" key="2">
    <source>
        <dbReference type="EMBL" id="KAG4425035.1"/>
    </source>
</evidence>
<dbReference type="InterPro" id="IPR045518">
    <property type="entry name" value="2EXR"/>
</dbReference>
<evidence type="ECO:0000313" key="3">
    <source>
        <dbReference type="Proteomes" id="UP000664132"/>
    </source>
</evidence>
<feature type="domain" description="2EXR" evidence="1">
    <location>
        <begin position="6"/>
        <end position="99"/>
    </location>
</feature>
<dbReference type="PANTHER" id="PTHR35910:SF1">
    <property type="entry name" value="2EXR DOMAIN-CONTAINING PROTEIN"/>
    <property type="match status" value="1"/>
</dbReference>
<dbReference type="EMBL" id="JAFJYH010000014">
    <property type="protein sequence ID" value="KAG4425035.1"/>
    <property type="molecule type" value="Genomic_DNA"/>
</dbReference>
<keyword evidence="3" id="KW-1185">Reference proteome</keyword>
<reference evidence="2" key="1">
    <citation type="submission" date="2021-02" db="EMBL/GenBank/DDBJ databases">
        <title>Genome sequence Cadophora malorum strain M34.</title>
        <authorList>
            <person name="Stefanovic E."/>
            <person name="Vu D."/>
            <person name="Scully C."/>
            <person name="Dijksterhuis J."/>
            <person name="Roader J."/>
            <person name="Houbraken J."/>
        </authorList>
    </citation>
    <scope>NUCLEOTIDE SEQUENCE</scope>
    <source>
        <strain evidence="2">M34</strain>
    </source>
</reference>
<dbReference type="AlphaFoldDB" id="A0A8H7WHQ2"/>
<dbReference type="PANTHER" id="PTHR35910">
    <property type="entry name" value="2EXR DOMAIN-CONTAINING PROTEIN"/>
    <property type="match status" value="1"/>
</dbReference>
<gene>
    <name evidence="2" type="ORF">IFR04_001805</name>
</gene>